<dbReference type="InterPro" id="IPR038135">
    <property type="entry name" value="Methylthiotransferase_N_sf"/>
</dbReference>
<keyword evidence="5" id="KW-0479">Metal-binding</keyword>
<keyword evidence="7" id="KW-0411">Iron-sulfur</keyword>
<organism evidence="10 11">
    <name type="scientific">Candidatus Kerfeldbacteria bacterium RIFCSPHIGHO2_02_FULL_42_14</name>
    <dbReference type="NCBI Taxonomy" id="1798540"/>
    <lineage>
        <taxon>Bacteria</taxon>
        <taxon>Candidatus Kerfeldiibacteriota</taxon>
    </lineage>
</organism>
<keyword evidence="3 10" id="KW-0808">Transferase</keyword>
<evidence type="ECO:0000256" key="2">
    <source>
        <dbReference type="ARBA" id="ARBA00022485"/>
    </source>
</evidence>
<dbReference type="PROSITE" id="PS51918">
    <property type="entry name" value="RADICAL_SAM"/>
    <property type="match status" value="1"/>
</dbReference>
<dbReference type="PANTHER" id="PTHR43020">
    <property type="entry name" value="CDK5 REGULATORY SUBUNIT-ASSOCIATED PROTEIN 1"/>
    <property type="match status" value="1"/>
</dbReference>
<dbReference type="InterPro" id="IPR058240">
    <property type="entry name" value="rSAM_sf"/>
</dbReference>
<comment type="caution">
    <text evidence="10">The sequence shown here is derived from an EMBL/GenBank/DDBJ whole genome shotgun (WGS) entry which is preliminary data.</text>
</comment>
<dbReference type="FunFam" id="3.80.30.20:FF:000001">
    <property type="entry name" value="tRNA-2-methylthio-N(6)-dimethylallyladenosine synthase 2"/>
    <property type="match status" value="1"/>
</dbReference>
<evidence type="ECO:0000313" key="11">
    <source>
        <dbReference type="Proteomes" id="UP000177165"/>
    </source>
</evidence>
<dbReference type="Proteomes" id="UP000177165">
    <property type="component" value="Unassembled WGS sequence"/>
</dbReference>
<dbReference type="CDD" id="cd01335">
    <property type="entry name" value="Radical_SAM"/>
    <property type="match status" value="1"/>
</dbReference>
<dbReference type="NCBIfam" id="TIGR00089">
    <property type="entry name" value="MiaB/RimO family radical SAM methylthiotransferase"/>
    <property type="match status" value="1"/>
</dbReference>
<dbReference type="NCBIfam" id="TIGR01574">
    <property type="entry name" value="miaB-methiolase"/>
    <property type="match status" value="1"/>
</dbReference>
<evidence type="ECO:0000313" key="10">
    <source>
        <dbReference type="EMBL" id="OGY79059.1"/>
    </source>
</evidence>
<dbReference type="PANTHER" id="PTHR43020:SF2">
    <property type="entry name" value="MITOCHONDRIAL TRNA METHYLTHIOTRANSFERASE CDK5RAP1"/>
    <property type="match status" value="1"/>
</dbReference>
<dbReference type="Pfam" id="PF00919">
    <property type="entry name" value="UPF0004"/>
    <property type="match status" value="1"/>
</dbReference>
<evidence type="ECO:0000256" key="1">
    <source>
        <dbReference type="ARBA" id="ARBA00001966"/>
    </source>
</evidence>
<keyword evidence="2" id="KW-0004">4Fe-4S</keyword>
<dbReference type="GO" id="GO:0035597">
    <property type="term" value="F:tRNA-2-methylthio-N(6)-dimethylallyladenosine(37) synthase activity"/>
    <property type="evidence" value="ECO:0007669"/>
    <property type="project" value="TreeGrafter"/>
</dbReference>
<keyword evidence="6" id="KW-0408">Iron</keyword>
<dbReference type="PROSITE" id="PS51449">
    <property type="entry name" value="MTTASE_N"/>
    <property type="match status" value="1"/>
</dbReference>
<evidence type="ECO:0000259" key="9">
    <source>
        <dbReference type="PROSITE" id="PS51918"/>
    </source>
</evidence>
<dbReference type="InterPro" id="IPR013848">
    <property type="entry name" value="Methylthiotransferase_N"/>
</dbReference>
<evidence type="ECO:0000256" key="3">
    <source>
        <dbReference type="ARBA" id="ARBA00022679"/>
    </source>
</evidence>
<protein>
    <submittedName>
        <fullName evidence="10">tRNA (N6-isopentenyl adenosine(37)-C2)-methylthiotransferase MiaB</fullName>
    </submittedName>
</protein>
<dbReference type="SFLD" id="SFLDG01061">
    <property type="entry name" value="methylthiotransferase"/>
    <property type="match status" value="1"/>
</dbReference>
<dbReference type="SMART" id="SM00729">
    <property type="entry name" value="Elp3"/>
    <property type="match status" value="1"/>
</dbReference>
<dbReference type="GO" id="GO:0051539">
    <property type="term" value="F:4 iron, 4 sulfur cluster binding"/>
    <property type="evidence" value="ECO:0007669"/>
    <property type="project" value="UniProtKB-KW"/>
</dbReference>
<dbReference type="PROSITE" id="PS01278">
    <property type="entry name" value="MTTASE_RADICAL"/>
    <property type="match status" value="1"/>
</dbReference>
<sequence length="434" mass="49417">MNKSDGERVAAVLEELGFVPTTNESEANLIFTMACSVRQTAIDRIHGRLRNWEHMKRTRPILTVLSGCVLPDDKEYFRKKFDILLDTKDINQLPALLTDTQNIRRSIIPSRGTQVVQYLSLKPKYSSTFQAFVPIMSGCDKFCTYCAVPFTRGREVSRPSKEILDEVQALVVRGYKQITLLGQNVNSYGLDTQGREPNFAKLLQLVAAIAGDFWIHYTSPHPRDMTDDVLDAMAASPKIAKQIHLPLQAGSTAVLKRMNRTYTQGEYLRLMHRIRSRFPYLALSTDIIVGFPGETAAQFEETRKVFREARFDMAYIAQYSPRPNTPAAKVFSDDVLESEKKRRFEVLTADLSECSFAYHQSLLHSTIRILIEKYSTGFYFGKTEGLKNIRVPAHDFDHGKFVGTFQEIRVQTVSHWHLQGAFVESFIPVKSLTQ</sequence>
<feature type="domain" description="Radical SAM core" evidence="9">
    <location>
        <begin position="125"/>
        <end position="357"/>
    </location>
</feature>
<dbReference type="AlphaFoldDB" id="A0A1G2ARA6"/>
<dbReference type="STRING" id="1798540.A3B74_04070"/>
<dbReference type="InterPro" id="IPR020612">
    <property type="entry name" value="Methylthiotransferase_CS"/>
</dbReference>
<accession>A0A1G2ARA6</accession>
<feature type="domain" description="MTTase N-terminal" evidence="8">
    <location>
        <begin position="1"/>
        <end position="102"/>
    </location>
</feature>
<dbReference type="GO" id="GO:0005829">
    <property type="term" value="C:cytosol"/>
    <property type="evidence" value="ECO:0007669"/>
    <property type="project" value="TreeGrafter"/>
</dbReference>
<dbReference type="EMBL" id="MHKB01000011">
    <property type="protein sequence ID" value="OGY79059.1"/>
    <property type="molecule type" value="Genomic_DNA"/>
</dbReference>
<name>A0A1G2ARA6_9BACT</name>
<evidence type="ECO:0000256" key="4">
    <source>
        <dbReference type="ARBA" id="ARBA00022691"/>
    </source>
</evidence>
<proteinExistence type="predicted"/>
<dbReference type="GO" id="GO:0046872">
    <property type="term" value="F:metal ion binding"/>
    <property type="evidence" value="ECO:0007669"/>
    <property type="project" value="UniProtKB-KW"/>
</dbReference>
<dbReference type="SFLD" id="SFLDG01082">
    <property type="entry name" value="B12-binding_domain_containing"/>
    <property type="match status" value="1"/>
</dbReference>
<dbReference type="InterPro" id="IPR023404">
    <property type="entry name" value="rSAM_horseshoe"/>
</dbReference>
<dbReference type="Pfam" id="PF04055">
    <property type="entry name" value="Radical_SAM"/>
    <property type="match status" value="1"/>
</dbReference>
<evidence type="ECO:0000256" key="5">
    <source>
        <dbReference type="ARBA" id="ARBA00022723"/>
    </source>
</evidence>
<dbReference type="InterPro" id="IPR006638">
    <property type="entry name" value="Elp3/MiaA/NifB-like_rSAM"/>
</dbReference>
<evidence type="ECO:0000256" key="6">
    <source>
        <dbReference type="ARBA" id="ARBA00023004"/>
    </source>
</evidence>
<dbReference type="Gene3D" id="3.40.50.12160">
    <property type="entry name" value="Methylthiotransferase, N-terminal domain"/>
    <property type="match status" value="1"/>
</dbReference>
<dbReference type="InterPro" id="IPR007197">
    <property type="entry name" value="rSAM"/>
</dbReference>
<dbReference type="SUPFAM" id="SSF102114">
    <property type="entry name" value="Radical SAM enzymes"/>
    <property type="match status" value="1"/>
</dbReference>
<evidence type="ECO:0000259" key="8">
    <source>
        <dbReference type="PROSITE" id="PS51449"/>
    </source>
</evidence>
<keyword evidence="4" id="KW-0949">S-adenosyl-L-methionine</keyword>
<dbReference type="InterPro" id="IPR005839">
    <property type="entry name" value="Methylthiotransferase"/>
</dbReference>
<comment type="cofactor">
    <cofactor evidence="1">
        <name>[4Fe-4S] cluster</name>
        <dbReference type="ChEBI" id="CHEBI:49883"/>
    </cofactor>
</comment>
<evidence type="ECO:0000256" key="7">
    <source>
        <dbReference type="ARBA" id="ARBA00023014"/>
    </source>
</evidence>
<reference evidence="10 11" key="1">
    <citation type="journal article" date="2016" name="Nat. Commun.">
        <title>Thousands of microbial genomes shed light on interconnected biogeochemical processes in an aquifer system.</title>
        <authorList>
            <person name="Anantharaman K."/>
            <person name="Brown C.T."/>
            <person name="Hug L.A."/>
            <person name="Sharon I."/>
            <person name="Castelle C.J."/>
            <person name="Probst A.J."/>
            <person name="Thomas B.C."/>
            <person name="Singh A."/>
            <person name="Wilkins M.J."/>
            <person name="Karaoz U."/>
            <person name="Brodie E.L."/>
            <person name="Williams K.H."/>
            <person name="Hubbard S.S."/>
            <person name="Banfield J.F."/>
        </authorList>
    </citation>
    <scope>NUCLEOTIDE SEQUENCE [LARGE SCALE GENOMIC DNA]</scope>
</reference>
<dbReference type="SFLD" id="SFLDS00029">
    <property type="entry name" value="Radical_SAM"/>
    <property type="match status" value="1"/>
</dbReference>
<gene>
    <name evidence="10" type="ORF">A3B74_04070</name>
</gene>
<dbReference type="Gene3D" id="3.80.30.20">
    <property type="entry name" value="tm_1862 like domain"/>
    <property type="match status" value="1"/>
</dbReference>